<dbReference type="InterPro" id="IPR050779">
    <property type="entry name" value="Transglutaminase"/>
</dbReference>
<dbReference type="SUPFAM" id="SSF81296">
    <property type="entry name" value="E set domains"/>
    <property type="match status" value="1"/>
</dbReference>
<proteinExistence type="evidence at protein level"/>
<dbReference type="InterPro" id="IPR013783">
    <property type="entry name" value="Ig-like_fold"/>
</dbReference>
<dbReference type="Bgee" id="ENSMUSG00000025787">
    <property type="expression patterns" value="Expressed in retinal neural layer and 89 other cell types or tissues"/>
</dbReference>
<dbReference type="InterPro" id="IPR014756">
    <property type="entry name" value="Ig_E-set"/>
</dbReference>
<reference evidence="3 5" key="2">
    <citation type="journal article" date="2011" name="PLoS Biol.">
        <title>Modernizing reference genome assemblies.</title>
        <authorList>
            <person name="Church D.M."/>
            <person name="Schneider V.A."/>
            <person name="Graves T."/>
            <person name="Auger K."/>
            <person name="Cunningham F."/>
            <person name="Bouk N."/>
            <person name="Chen H.C."/>
            <person name="Agarwala R."/>
            <person name="McLaren W.M."/>
            <person name="Ritchie G.R."/>
            <person name="Albracht D."/>
            <person name="Kremitzki M."/>
            <person name="Rock S."/>
            <person name="Kotkiewicz H."/>
            <person name="Kremitzki C."/>
            <person name="Wollam A."/>
            <person name="Trani L."/>
            <person name="Fulton L."/>
            <person name="Fulton R."/>
            <person name="Matthews L."/>
            <person name="Whitehead S."/>
            <person name="Chow W."/>
            <person name="Torrance J."/>
            <person name="Dunn M."/>
            <person name="Harden G."/>
            <person name="Threadgold G."/>
            <person name="Wood J."/>
            <person name="Collins J."/>
            <person name="Heath P."/>
            <person name="Griffiths G."/>
            <person name="Pelan S."/>
            <person name="Grafham D."/>
            <person name="Eichler E.E."/>
            <person name="Weinstock G."/>
            <person name="Mardis E.R."/>
            <person name="Wilson R.K."/>
            <person name="Howe K."/>
            <person name="Flicek P."/>
            <person name="Hubbard T."/>
        </authorList>
    </citation>
    <scope>NUCLEOTIDE SEQUENCE [LARGE SCALE GENOMIC DNA]</scope>
    <source>
        <strain evidence="3 5">C57BL/6J</strain>
    </source>
</reference>
<dbReference type="AlphaFoldDB" id="A0A1L1SQH9"/>
<dbReference type="VEuPathDB" id="HostDB:ENSMUSG00000025787"/>
<evidence type="ECO:0000313" key="4">
    <source>
        <dbReference type="MGI" id="MGI:3027002"/>
    </source>
</evidence>
<protein>
    <submittedName>
        <fullName evidence="3">Transglutaminase 4 (prostate)</fullName>
    </submittedName>
</protein>
<dbReference type="Pfam" id="PF00868">
    <property type="entry name" value="Transglut_N"/>
    <property type="match status" value="1"/>
</dbReference>
<accession>A0A1L1SQH9</accession>
<dbReference type="Gene3D" id="2.60.40.10">
    <property type="entry name" value="Immunoglobulins"/>
    <property type="match status" value="1"/>
</dbReference>
<dbReference type="MGI" id="MGI:3027002">
    <property type="gene designation" value="Tgm4"/>
</dbReference>
<dbReference type="AGR" id="MGI:3027002"/>
<dbReference type="ProteomicsDB" id="363177"/>
<dbReference type="GeneTree" id="ENSGT01050000244939"/>
<dbReference type="PANTHER" id="PTHR11590:SF70">
    <property type="entry name" value="PROTEIN-GLUTAMINE GAMMA-GLUTAMYLTRANSFERASE 4"/>
    <property type="match status" value="1"/>
</dbReference>
<keyword evidence="5" id="KW-1185">Reference proteome</keyword>
<dbReference type="InterPro" id="IPR001102">
    <property type="entry name" value="Transglutaminase_N"/>
</dbReference>
<dbReference type="Ensembl" id="ENSMUST00000217607.2">
    <property type="protein sequence ID" value="ENSMUSP00000149061.2"/>
    <property type="gene ID" value="ENSMUSG00000025787.7"/>
</dbReference>
<evidence type="ECO:0000256" key="1">
    <source>
        <dbReference type="ARBA" id="ARBA00005968"/>
    </source>
</evidence>
<reference evidence="3" key="4">
    <citation type="submission" date="2025-09" db="UniProtKB">
        <authorList>
            <consortium name="Ensembl"/>
        </authorList>
    </citation>
    <scope>IDENTIFICATION</scope>
    <source>
        <strain evidence="3">C57BL/6J</strain>
    </source>
</reference>
<evidence type="ECO:0007829" key="6">
    <source>
        <dbReference type="ProteomicsDB" id="A0A1L1SQH9"/>
    </source>
</evidence>
<dbReference type="ExpressionAtlas" id="A0A1L1SQH9">
    <property type="expression patterns" value="baseline and differential"/>
</dbReference>
<organism evidence="3 5">
    <name type="scientific">Mus musculus</name>
    <name type="common">Mouse</name>
    <dbReference type="NCBI Taxonomy" id="10090"/>
    <lineage>
        <taxon>Eukaryota</taxon>
        <taxon>Metazoa</taxon>
        <taxon>Chordata</taxon>
        <taxon>Craniata</taxon>
        <taxon>Vertebrata</taxon>
        <taxon>Euteleostomi</taxon>
        <taxon>Mammalia</taxon>
        <taxon>Eutheria</taxon>
        <taxon>Euarchontoglires</taxon>
        <taxon>Glires</taxon>
        <taxon>Rodentia</taxon>
        <taxon>Myomorpha</taxon>
        <taxon>Muroidea</taxon>
        <taxon>Muridae</taxon>
        <taxon>Murinae</taxon>
        <taxon>Mus</taxon>
        <taxon>Mus</taxon>
    </lineage>
</organism>
<reference evidence="3 5" key="1">
    <citation type="journal article" date="2009" name="PLoS Biol.">
        <title>Lineage-specific biology revealed by a finished genome assembly of the mouse.</title>
        <authorList>
            <consortium name="Mouse Genome Sequencing Consortium"/>
            <person name="Church D.M."/>
            <person name="Goodstadt L."/>
            <person name="Hillier L.W."/>
            <person name="Zody M.C."/>
            <person name="Goldstein S."/>
            <person name="She X."/>
            <person name="Bult C.J."/>
            <person name="Agarwala R."/>
            <person name="Cherry J.L."/>
            <person name="DiCuccio M."/>
            <person name="Hlavina W."/>
            <person name="Kapustin Y."/>
            <person name="Meric P."/>
            <person name="Maglott D."/>
            <person name="Birtle Z."/>
            <person name="Marques A.C."/>
            <person name="Graves T."/>
            <person name="Zhou S."/>
            <person name="Teague B."/>
            <person name="Potamousis K."/>
            <person name="Churas C."/>
            <person name="Place M."/>
            <person name="Herschleb J."/>
            <person name="Runnheim R."/>
            <person name="Forrest D."/>
            <person name="Amos-Landgraf J."/>
            <person name="Schwartz D.C."/>
            <person name="Cheng Z."/>
            <person name="Lindblad-Toh K."/>
            <person name="Eichler E.E."/>
            <person name="Ponting C.P."/>
        </authorList>
    </citation>
    <scope>NUCLEOTIDE SEQUENCE [LARGE SCALE GENOMIC DNA]</scope>
    <source>
        <strain evidence="3 5">C57BL/6J</strain>
    </source>
</reference>
<reference evidence="3" key="3">
    <citation type="submission" date="2025-08" db="UniProtKB">
        <authorList>
            <consortium name="Ensembl"/>
        </authorList>
    </citation>
    <scope>IDENTIFICATION</scope>
    <source>
        <strain evidence="3">C57BL/6J</strain>
    </source>
</reference>
<evidence type="ECO:0000313" key="3">
    <source>
        <dbReference type="Ensembl" id="ENSMUSP00000149061.2"/>
    </source>
</evidence>
<dbReference type="PANTHER" id="PTHR11590">
    <property type="entry name" value="PROTEIN-GLUTAMINE GAMMA-GLUTAMYLTRANSFERASE"/>
    <property type="match status" value="1"/>
</dbReference>
<sequence length="126" mass="14358">MDSRNVLIIYAVNVERKLNAAAHHTSEYQTKKLVLRRGQIFTLKVILNRPLQPQDELKVTFTSGQRDPPYMVELDPVTSYRSKGWQVKIAKQSGVEDACTLRPVLGFLWNPDHSTESSGYPSSKRD</sequence>
<name>A0A1L1SQH9_MOUSE</name>
<dbReference type="Proteomes" id="UP000000589">
    <property type="component" value="Chromosome 9"/>
</dbReference>
<dbReference type="Antibodypedia" id="29511">
    <property type="antibodies" value="312 antibodies from 32 providers"/>
</dbReference>
<keyword evidence="6" id="KW-1267">Proteomics identification</keyword>
<evidence type="ECO:0000313" key="5">
    <source>
        <dbReference type="Proteomes" id="UP000000589"/>
    </source>
</evidence>
<comment type="similarity">
    <text evidence="1">Belongs to the transglutaminase superfamily. Transglutaminase family.</text>
</comment>
<dbReference type="SMR" id="A0A1L1SQH9"/>
<feature type="domain" description="Transglutaminase N-terminal" evidence="2">
    <location>
        <begin position="12"/>
        <end position="94"/>
    </location>
</feature>
<gene>
    <name evidence="3 4" type="primary">Tgm4</name>
</gene>
<evidence type="ECO:0000259" key="2">
    <source>
        <dbReference type="Pfam" id="PF00868"/>
    </source>
</evidence>